<keyword evidence="2" id="KW-1185">Reference proteome</keyword>
<comment type="caution">
    <text evidence="1">The sequence shown here is derived from an EMBL/GenBank/DDBJ whole genome shotgun (WGS) entry which is preliminary data.</text>
</comment>
<proteinExistence type="predicted"/>
<dbReference type="Proteomes" id="UP000828941">
    <property type="component" value="Chromosome 7"/>
</dbReference>
<sequence length="468" mass="52751">MITIISSDMVVPRYPTPMGYISLSELDQIQPHRHSTTFVYLYKPIQKNTHFAEILRNSLSLILVHYYPVAGRLQRIKGERFEIECNAEGVQLWEAKTESKMADYGDFAPTEAVMRDLYPRFDYNTPIETWPLLIVQVTRFSCGGLCLLVRASHVVLDGLAVSQLVCSWAKLARGEYLGKDEIPLHDRTSLLSCGEPGVMASRFDQRPFKTPPLMLGCSDARVAEQINEETSLAILKFTKEQVQQLKKKANENSCGDQKLAQGRPYTTYEAVAAHIWRCACVARQNDSHQPTAMRFMANIRSKLNPQLPSNYAGNAIFPMWTEACLSEDIIRNPLSFASNKIREAIEKLTDEYIRSAMDFMATLENVDRLRRDGRSWGNPNVDVVGLLNMPVYDADFGWGRPTIVIPGYLLQDGKAFISAGSFGDGSVLVTLRLQTKFIEAFKKFCFPLVTVKESKDPADQSLKAQARL</sequence>
<evidence type="ECO:0000313" key="1">
    <source>
        <dbReference type="EMBL" id="KAI4332952.1"/>
    </source>
</evidence>
<name>A0ACB9N913_BAUVA</name>
<reference evidence="1 2" key="1">
    <citation type="journal article" date="2022" name="DNA Res.">
        <title>Chromosomal-level genome assembly of the orchid tree Bauhinia variegata (Leguminosae; Cercidoideae) supports the allotetraploid origin hypothesis of Bauhinia.</title>
        <authorList>
            <person name="Zhong Y."/>
            <person name="Chen Y."/>
            <person name="Zheng D."/>
            <person name="Pang J."/>
            <person name="Liu Y."/>
            <person name="Luo S."/>
            <person name="Meng S."/>
            <person name="Qian L."/>
            <person name="Wei D."/>
            <person name="Dai S."/>
            <person name="Zhou R."/>
        </authorList>
    </citation>
    <scope>NUCLEOTIDE SEQUENCE [LARGE SCALE GENOMIC DNA]</scope>
    <source>
        <strain evidence="1">BV-YZ2020</strain>
    </source>
</reference>
<gene>
    <name evidence="1" type="ORF">L6164_017818</name>
</gene>
<organism evidence="1 2">
    <name type="scientific">Bauhinia variegata</name>
    <name type="common">Purple orchid tree</name>
    <name type="synonym">Phanera variegata</name>
    <dbReference type="NCBI Taxonomy" id="167791"/>
    <lineage>
        <taxon>Eukaryota</taxon>
        <taxon>Viridiplantae</taxon>
        <taxon>Streptophyta</taxon>
        <taxon>Embryophyta</taxon>
        <taxon>Tracheophyta</taxon>
        <taxon>Spermatophyta</taxon>
        <taxon>Magnoliopsida</taxon>
        <taxon>eudicotyledons</taxon>
        <taxon>Gunneridae</taxon>
        <taxon>Pentapetalae</taxon>
        <taxon>rosids</taxon>
        <taxon>fabids</taxon>
        <taxon>Fabales</taxon>
        <taxon>Fabaceae</taxon>
        <taxon>Cercidoideae</taxon>
        <taxon>Cercideae</taxon>
        <taxon>Bauhiniinae</taxon>
        <taxon>Bauhinia</taxon>
    </lineage>
</organism>
<evidence type="ECO:0000313" key="2">
    <source>
        <dbReference type="Proteomes" id="UP000828941"/>
    </source>
</evidence>
<protein>
    <submittedName>
        <fullName evidence="1">Uncharacterized protein</fullName>
    </submittedName>
</protein>
<dbReference type="EMBL" id="CM039432">
    <property type="protein sequence ID" value="KAI4332952.1"/>
    <property type="molecule type" value="Genomic_DNA"/>
</dbReference>
<accession>A0ACB9N913</accession>